<accession>A0AAD5MV18</accession>
<proteinExistence type="predicted"/>
<comment type="caution">
    <text evidence="2">The sequence shown here is derived from an EMBL/GenBank/DDBJ whole genome shotgun (WGS) entry which is preliminary data.</text>
</comment>
<organism evidence="2 3">
    <name type="scientific">Parelaphostrongylus tenuis</name>
    <name type="common">Meningeal worm</name>
    <dbReference type="NCBI Taxonomy" id="148309"/>
    <lineage>
        <taxon>Eukaryota</taxon>
        <taxon>Metazoa</taxon>
        <taxon>Ecdysozoa</taxon>
        <taxon>Nematoda</taxon>
        <taxon>Chromadorea</taxon>
        <taxon>Rhabditida</taxon>
        <taxon>Rhabditina</taxon>
        <taxon>Rhabditomorpha</taxon>
        <taxon>Strongyloidea</taxon>
        <taxon>Metastrongylidae</taxon>
        <taxon>Parelaphostrongylus</taxon>
    </lineage>
</organism>
<evidence type="ECO:0000313" key="3">
    <source>
        <dbReference type="Proteomes" id="UP001196413"/>
    </source>
</evidence>
<keyword evidence="3" id="KW-1185">Reference proteome</keyword>
<protein>
    <submittedName>
        <fullName evidence="2">Uncharacterized protein</fullName>
    </submittedName>
</protein>
<evidence type="ECO:0000313" key="2">
    <source>
        <dbReference type="EMBL" id="KAJ1356181.1"/>
    </source>
</evidence>
<name>A0AAD5MV18_PARTN</name>
<evidence type="ECO:0000256" key="1">
    <source>
        <dbReference type="SAM" id="MobiDB-lite"/>
    </source>
</evidence>
<feature type="region of interest" description="Disordered" evidence="1">
    <location>
        <begin position="18"/>
        <end position="49"/>
    </location>
</feature>
<dbReference type="Proteomes" id="UP001196413">
    <property type="component" value="Unassembled WGS sequence"/>
</dbReference>
<gene>
    <name evidence="2" type="ORF">KIN20_013847</name>
</gene>
<feature type="compositionally biased region" description="Basic and acidic residues" evidence="1">
    <location>
        <begin position="18"/>
        <end position="43"/>
    </location>
</feature>
<sequence length="219" mass="24514">MDLLDAVQGSDVISKIEEQKAATTRKPEAANDVKEKKDKKPEIEQSDATATVTQTVRQGHSFLCAPEMEDLKKCLESQIFAADFIMAKYLELERIQAECFNIIIKRLKELNERLKYGELSMQQVMDVHEICNSVRMAYMFKAGTTEPRYSLEELSRYPLDARGMVGGDSTGSPDGKTDSDATIPCFEGTMDSENDASDACTYVTSDEDYEATSNIIKEM</sequence>
<dbReference type="EMBL" id="JAHQIW010002736">
    <property type="protein sequence ID" value="KAJ1356181.1"/>
    <property type="molecule type" value="Genomic_DNA"/>
</dbReference>
<reference evidence="2" key="1">
    <citation type="submission" date="2021-06" db="EMBL/GenBank/DDBJ databases">
        <title>Parelaphostrongylus tenuis whole genome reference sequence.</title>
        <authorList>
            <person name="Garwood T.J."/>
            <person name="Larsen P.A."/>
            <person name="Fountain-Jones N.M."/>
            <person name="Garbe J.R."/>
            <person name="Macchietto M.G."/>
            <person name="Kania S.A."/>
            <person name="Gerhold R.W."/>
            <person name="Richards J.E."/>
            <person name="Wolf T.M."/>
        </authorList>
    </citation>
    <scope>NUCLEOTIDE SEQUENCE</scope>
    <source>
        <strain evidence="2">MNPRO001-30</strain>
        <tissue evidence="2">Meninges</tissue>
    </source>
</reference>
<dbReference type="AlphaFoldDB" id="A0AAD5MV18"/>